<proteinExistence type="predicted"/>
<dbReference type="RefSeq" id="WP_106390875.1">
    <property type="nucleotide sequence ID" value="NZ_PVNK01000073.1"/>
</dbReference>
<sequence>MLGTYVIVGASLLGAASCLLIAWSLWTRSQARRRGRRPPLTGGQQQGLPASADDFGEADEPRTQFMSEAELFGATGSGSPPTQMLTESAHQDTQIMSSGSSGSPRTQILTEPTHELDPGEVQTEFLSADELFPDEAEPKTAFMTEEELFAAGGGVDDDDDDADEEPELATEFLSSEELYGAQPSEPSDARTVVESAPTPRVEETVVLAEGAVLDGVSRAAADEPDEGHALDDGFAVAPPRHQHLDRPPVHRIPVAPPSPSPAPPRAPVARAPARPAPARPAATPQAPTPPAAKPPTPTPPPPVATPPAPSPRASAPATPKKTPPSRLPASRRVATPPPRTPVRPAPPKEPVVEADAPQVQPHPVSAGYVGFVGAPLDDDDDDDDDDDLDGDDPETEMVHQAELLRLMGRLGDKAPGGEGS</sequence>
<feature type="region of interest" description="Disordered" evidence="1">
    <location>
        <begin position="217"/>
        <end position="395"/>
    </location>
</feature>
<dbReference type="Proteomes" id="UP000237968">
    <property type="component" value="Unassembled WGS sequence"/>
</dbReference>
<feature type="compositionally biased region" description="Low complexity" evidence="1">
    <location>
        <begin position="38"/>
        <end position="50"/>
    </location>
</feature>
<keyword evidence="2" id="KW-1133">Transmembrane helix</keyword>
<keyword evidence="4" id="KW-1185">Reference proteome</keyword>
<organism evidence="3 4">
    <name type="scientific">Enhygromyxa salina</name>
    <dbReference type="NCBI Taxonomy" id="215803"/>
    <lineage>
        <taxon>Bacteria</taxon>
        <taxon>Pseudomonadati</taxon>
        <taxon>Myxococcota</taxon>
        <taxon>Polyangia</taxon>
        <taxon>Nannocystales</taxon>
        <taxon>Nannocystaceae</taxon>
        <taxon>Enhygromyxa</taxon>
    </lineage>
</organism>
<feature type="compositionally biased region" description="Pro residues" evidence="1">
    <location>
        <begin position="335"/>
        <end position="349"/>
    </location>
</feature>
<evidence type="ECO:0000313" key="4">
    <source>
        <dbReference type="Proteomes" id="UP000237968"/>
    </source>
</evidence>
<protein>
    <submittedName>
        <fullName evidence="3">Uncharacterized protein</fullName>
    </submittedName>
</protein>
<dbReference type="OrthoDB" id="9951300at2"/>
<feature type="region of interest" description="Disordered" evidence="1">
    <location>
        <begin position="32"/>
        <end position="58"/>
    </location>
</feature>
<name>A0A2S9YEW7_9BACT</name>
<evidence type="ECO:0000256" key="2">
    <source>
        <dbReference type="SAM" id="Phobius"/>
    </source>
</evidence>
<dbReference type="EMBL" id="PVNK01000073">
    <property type="protein sequence ID" value="PRQ03643.1"/>
    <property type="molecule type" value="Genomic_DNA"/>
</dbReference>
<feature type="compositionally biased region" description="Pro residues" evidence="1">
    <location>
        <begin position="286"/>
        <end position="310"/>
    </location>
</feature>
<feature type="compositionally biased region" description="Low complexity" evidence="1">
    <location>
        <begin position="311"/>
        <end position="320"/>
    </location>
</feature>
<gene>
    <name evidence="3" type="ORF">ENSA5_13980</name>
</gene>
<keyword evidence="2" id="KW-0472">Membrane</keyword>
<feature type="region of interest" description="Disordered" evidence="1">
    <location>
        <begin position="72"/>
        <end position="107"/>
    </location>
</feature>
<dbReference type="PRINTS" id="PR01217">
    <property type="entry name" value="PRICHEXTENSN"/>
</dbReference>
<feature type="region of interest" description="Disordered" evidence="1">
    <location>
        <begin position="151"/>
        <end position="201"/>
    </location>
</feature>
<keyword evidence="2" id="KW-0812">Transmembrane</keyword>
<feature type="compositionally biased region" description="Pro residues" evidence="1">
    <location>
        <begin position="254"/>
        <end position="266"/>
    </location>
</feature>
<comment type="caution">
    <text evidence="3">The sequence shown here is derived from an EMBL/GenBank/DDBJ whole genome shotgun (WGS) entry which is preliminary data.</text>
</comment>
<accession>A0A2S9YEW7</accession>
<dbReference type="AlphaFoldDB" id="A0A2S9YEW7"/>
<evidence type="ECO:0000313" key="3">
    <source>
        <dbReference type="EMBL" id="PRQ03643.1"/>
    </source>
</evidence>
<reference evidence="3 4" key="1">
    <citation type="submission" date="2018-03" db="EMBL/GenBank/DDBJ databases">
        <title>Draft Genome Sequences of the Obligatory Marine Myxobacteria Enhygromyxa salina SWB005.</title>
        <authorList>
            <person name="Poehlein A."/>
            <person name="Moghaddam J.A."/>
            <person name="Harms H."/>
            <person name="Alanjari M."/>
            <person name="Koenig G.M."/>
            <person name="Daniel R."/>
            <person name="Schaeberle T.F."/>
        </authorList>
    </citation>
    <scope>NUCLEOTIDE SEQUENCE [LARGE SCALE GENOMIC DNA]</scope>
    <source>
        <strain evidence="3 4">SWB005</strain>
    </source>
</reference>
<feature type="compositionally biased region" description="Acidic residues" evidence="1">
    <location>
        <begin position="376"/>
        <end position="395"/>
    </location>
</feature>
<evidence type="ECO:0000256" key="1">
    <source>
        <dbReference type="SAM" id="MobiDB-lite"/>
    </source>
</evidence>
<feature type="compositionally biased region" description="Acidic residues" evidence="1">
    <location>
        <begin position="155"/>
        <end position="168"/>
    </location>
</feature>
<feature type="compositionally biased region" description="Polar residues" evidence="1">
    <location>
        <begin position="77"/>
        <end position="107"/>
    </location>
</feature>
<feature type="transmembrane region" description="Helical" evidence="2">
    <location>
        <begin position="6"/>
        <end position="26"/>
    </location>
</feature>